<protein>
    <submittedName>
        <fullName evidence="5">Sialate O-acetylesterase</fullName>
    </submittedName>
</protein>
<evidence type="ECO:0000256" key="1">
    <source>
        <dbReference type="ARBA" id="ARBA00022801"/>
    </source>
</evidence>
<accession>A0A7X1B0L0</accession>
<feature type="signal peptide" evidence="3">
    <location>
        <begin position="1"/>
        <end position="22"/>
    </location>
</feature>
<dbReference type="Proteomes" id="UP000525652">
    <property type="component" value="Unassembled WGS sequence"/>
</dbReference>
<gene>
    <name evidence="5" type="ORF">H5P30_16715</name>
</gene>
<organism evidence="5 6">
    <name type="scientific">Puniceicoccus vermicola</name>
    <dbReference type="NCBI Taxonomy" id="388746"/>
    <lineage>
        <taxon>Bacteria</taxon>
        <taxon>Pseudomonadati</taxon>
        <taxon>Verrucomicrobiota</taxon>
        <taxon>Opitutia</taxon>
        <taxon>Puniceicoccales</taxon>
        <taxon>Puniceicoccaceae</taxon>
        <taxon>Puniceicoccus</taxon>
    </lineage>
</organism>
<proteinExistence type="predicted"/>
<evidence type="ECO:0000313" key="6">
    <source>
        <dbReference type="Proteomes" id="UP000525652"/>
    </source>
</evidence>
<evidence type="ECO:0000256" key="2">
    <source>
        <dbReference type="SAM" id="MobiDB-lite"/>
    </source>
</evidence>
<dbReference type="PANTHER" id="PTHR22901">
    <property type="entry name" value="SIALATE O-ACETYLESTERASE"/>
    <property type="match status" value="1"/>
</dbReference>
<evidence type="ECO:0000313" key="5">
    <source>
        <dbReference type="EMBL" id="MBC2603428.1"/>
    </source>
</evidence>
<dbReference type="InterPro" id="IPR039329">
    <property type="entry name" value="SIAE"/>
</dbReference>
<dbReference type="Pfam" id="PF03629">
    <property type="entry name" value="SASA"/>
    <property type="match status" value="1"/>
</dbReference>
<feature type="compositionally biased region" description="Basic and acidic residues" evidence="2">
    <location>
        <begin position="249"/>
        <end position="263"/>
    </location>
</feature>
<evidence type="ECO:0000256" key="3">
    <source>
        <dbReference type="SAM" id="SignalP"/>
    </source>
</evidence>
<dbReference type="InterPro" id="IPR036514">
    <property type="entry name" value="SGNH_hydro_sf"/>
</dbReference>
<dbReference type="SUPFAM" id="SSF52266">
    <property type="entry name" value="SGNH hydrolase"/>
    <property type="match status" value="1"/>
</dbReference>
<feature type="chain" id="PRO_5030642428" evidence="3">
    <location>
        <begin position="23"/>
        <end position="505"/>
    </location>
</feature>
<dbReference type="RefSeq" id="WP_185694054.1">
    <property type="nucleotide sequence ID" value="NZ_JACHVA010000126.1"/>
</dbReference>
<dbReference type="InterPro" id="IPR005181">
    <property type="entry name" value="SASA"/>
</dbReference>
<dbReference type="GO" id="GO:0005975">
    <property type="term" value="P:carbohydrate metabolic process"/>
    <property type="evidence" value="ECO:0007669"/>
    <property type="project" value="TreeGrafter"/>
</dbReference>
<evidence type="ECO:0000259" key="4">
    <source>
        <dbReference type="Pfam" id="PF03629"/>
    </source>
</evidence>
<keyword evidence="3" id="KW-0732">Signal</keyword>
<keyword evidence="6" id="KW-1185">Reference proteome</keyword>
<reference evidence="5 6" key="1">
    <citation type="submission" date="2020-07" db="EMBL/GenBank/DDBJ databases">
        <authorList>
            <person name="Feng X."/>
        </authorList>
    </citation>
    <scope>NUCLEOTIDE SEQUENCE [LARGE SCALE GENOMIC DNA]</scope>
    <source>
        <strain evidence="5 6">JCM14086</strain>
    </source>
</reference>
<feature type="region of interest" description="Disordered" evidence="2">
    <location>
        <begin position="247"/>
        <end position="267"/>
    </location>
</feature>
<dbReference type="Gene3D" id="3.40.50.1110">
    <property type="entry name" value="SGNH hydrolase"/>
    <property type="match status" value="1"/>
</dbReference>
<sequence>MNIKKVIVITSALSTWFSAAMAEVSLPNIFSDHMVLQRSQENPVWGKARIGESVTVRIQEQIHETVAGEDGKWRIFLNPMEAGGPYQLTVSGEENELTFSDVLVGEVWFCSGQSNMQWAVGNSNDADVEVATANYPEIRLLTIPMVGRQEPQENFEGEWKVCSPESVKWFSAVGYFFGRRLHNALEVPVGLIDNSWGGSAAEAWIPRDVLQEDPEYSEYLAEWDERIHGYTDEIHAEKKAAYQAWVDSGKPEPKQTAPRDQRHTQHRPGNIYYGMLYPTLGYGIRGVIWYQGETNATRPESYTDLMTKLIHNWRLAWGQGEFPFYWVQLADFKEEATAPEDHEWSYLREAQTRTLDNLDHVGQAVAIDVGEGRDIHPRNKQVVANRLARLALANDYGFAMASQSPRYSEAVFKDGYAEVRFDFISKGLYAFDTSEVNGFTIAGADMKFVNAEAEIISKDTVKIWSSEVPEPVAVRYAWAANPDCNLYDRIGLPVTPFRTDSQPAR</sequence>
<comment type="caution">
    <text evidence="5">The sequence shown here is derived from an EMBL/GenBank/DDBJ whole genome shotgun (WGS) entry which is preliminary data.</text>
</comment>
<name>A0A7X1B0L0_9BACT</name>
<dbReference type="AlphaFoldDB" id="A0A7X1B0L0"/>
<dbReference type="PANTHER" id="PTHR22901:SF0">
    <property type="entry name" value="SIALATE O-ACETYLESTERASE"/>
    <property type="match status" value="1"/>
</dbReference>
<feature type="domain" description="Sialate O-acetylesterase" evidence="4">
    <location>
        <begin position="283"/>
        <end position="370"/>
    </location>
</feature>
<keyword evidence="1" id="KW-0378">Hydrolase</keyword>
<dbReference type="EMBL" id="JACHVA010000126">
    <property type="protein sequence ID" value="MBC2603428.1"/>
    <property type="molecule type" value="Genomic_DNA"/>
</dbReference>
<dbReference type="GO" id="GO:0001681">
    <property type="term" value="F:sialate O-acetylesterase activity"/>
    <property type="evidence" value="ECO:0007669"/>
    <property type="project" value="InterPro"/>
</dbReference>